<protein>
    <submittedName>
        <fullName evidence="2">Uncharacterized protein</fullName>
    </submittedName>
</protein>
<dbReference type="AlphaFoldDB" id="A0A437AJ33"/>
<evidence type="ECO:0000313" key="3">
    <source>
        <dbReference type="Proteomes" id="UP000282876"/>
    </source>
</evidence>
<comment type="caution">
    <text evidence="2">The sequence shown here is derived from an EMBL/GenBank/DDBJ whole genome shotgun (WGS) entry which is preliminary data.</text>
</comment>
<dbReference type="Proteomes" id="UP000282876">
    <property type="component" value="Unassembled WGS sequence"/>
</dbReference>
<gene>
    <name evidence="2" type="ORF">TUBRATIS_24500</name>
</gene>
<proteinExistence type="predicted"/>
<dbReference type="EMBL" id="RCSS01000644">
    <property type="protein sequence ID" value="RVD91109.1"/>
    <property type="molecule type" value="Genomic_DNA"/>
</dbReference>
<name>A0A437AJ33_9MICR</name>
<reference evidence="2 3" key="1">
    <citation type="submission" date="2018-10" db="EMBL/GenBank/DDBJ databases">
        <title>Draft genome sequence of the microsporidian Tubulinosema ratisbonensis.</title>
        <authorList>
            <person name="Polonais V."/>
            <person name="Peyretaillade E."/>
            <person name="Niehus S."/>
            <person name="Wawrzyniak I."/>
            <person name="Franchet A."/>
            <person name="Gaspin C."/>
            <person name="Reichstadt M."/>
            <person name="Belser C."/>
            <person name="Labadie K."/>
            <person name="Delbac F."/>
            <person name="Ferrandon D."/>
        </authorList>
    </citation>
    <scope>NUCLEOTIDE SEQUENCE [LARGE SCALE GENOMIC DNA]</scope>
    <source>
        <strain evidence="2 3">Franzen</strain>
    </source>
</reference>
<evidence type="ECO:0000313" key="2">
    <source>
        <dbReference type="EMBL" id="RVD91109.1"/>
    </source>
</evidence>
<dbReference type="VEuPathDB" id="MicrosporidiaDB:TUBRATIS_24500"/>
<feature type="region of interest" description="Disordered" evidence="1">
    <location>
        <begin position="33"/>
        <end position="75"/>
    </location>
</feature>
<keyword evidence="3" id="KW-1185">Reference proteome</keyword>
<feature type="compositionally biased region" description="Basic and acidic residues" evidence="1">
    <location>
        <begin position="33"/>
        <end position="74"/>
    </location>
</feature>
<organism evidence="2 3">
    <name type="scientific">Tubulinosema ratisbonensis</name>
    <dbReference type="NCBI Taxonomy" id="291195"/>
    <lineage>
        <taxon>Eukaryota</taxon>
        <taxon>Fungi</taxon>
        <taxon>Fungi incertae sedis</taxon>
        <taxon>Microsporidia</taxon>
        <taxon>Tubulinosematoidea</taxon>
        <taxon>Tubulinosematidae</taxon>
        <taxon>Tubulinosema</taxon>
    </lineage>
</organism>
<evidence type="ECO:0000256" key="1">
    <source>
        <dbReference type="SAM" id="MobiDB-lite"/>
    </source>
</evidence>
<sequence>MLKIIFTILIFKCTKDAKETLDEHKIVAEQQVKTREDDKISELRNQNKVEKSEKPESEKEKNDKNKEDVHECKHTRSKSQVSVVVNMTYGDSVCINGKKILKKEKKHVKPKRKGKQFSRSVFMVKGVASDPLAELKEDLEDALDDLDVLIDEVRIINDDKNYEADVNSLRCEFDSFVNFHDDFTAHLEKFPEKKTQILKELESIKDLREEIDKCVKDFYQKPVELIPLKSKTSDEIEKLKEVMQEVQGILFPSSYNKGSKIDLHFDKGASFYVSPWKDEDFYKKKADSTQDIKSESSNPTKQQKSFSTLEKKESLSSPPVDLFLTSKKKHWLMDVEPVPIKALLEEMLTKTHISQEEKIQLEDLEWFFYEYYNQLEIYSDKLYATELPSSYERHRVVLPKMLLVLQINRESKIIGPFYTKLVTDVYRFIGLSNVTSL</sequence>
<feature type="region of interest" description="Disordered" evidence="1">
    <location>
        <begin position="287"/>
        <end position="312"/>
    </location>
</feature>
<feature type="compositionally biased region" description="Polar residues" evidence="1">
    <location>
        <begin position="295"/>
        <end position="308"/>
    </location>
</feature>
<accession>A0A437AJ33</accession>